<dbReference type="EC" id="1.3.1.98" evidence="17"/>
<evidence type="ECO:0000256" key="2">
    <source>
        <dbReference type="ARBA" id="ARBA00003921"/>
    </source>
</evidence>
<dbReference type="STRING" id="380244.SAMN05216298_3522"/>
<keyword evidence="21" id="KW-1185">Reference proteome</keyword>
<feature type="region of interest" description="Disordered" evidence="18">
    <location>
        <begin position="376"/>
        <end position="398"/>
    </location>
</feature>
<dbReference type="GO" id="GO:0051301">
    <property type="term" value="P:cell division"/>
    <property type="evidence" value="ECO:0007669"/>
    <property type="project" value="UniProtKB-KW"/>
</dbReference>
<dbReference type="InterPro" id="IPR006094">
    <property type="entry name" value="Oxid_FAD_bind_N"/>
</dbReference>
<protein>
    <recommendedName>
        <fullName evidence="17">UDP-N-acetylenolpyruvoylglucosamine reductase</fullName>
        <ecNumber evidence="17">1.3.1.98</ecNumber>
    </recommendedName>
    <alternativeName>
        <fullName evidence="17">UDP-N-acetylmuramate dehydrogenase</fullName>
    </alternativeName>
</protein>
<accession>A0A1G9JAM6</accession>
<comment type="function">
    <text evidence="2 17">Cell wall formation.</text>
</comment>
<dbReference type="Gene3D" id="3.30.465.10">
    <property type="match status" value="1"/>
</dbReference>
<dbReference type="InterPro" id="IPR036318">
    <property type="entry name" value="FAD-bd_PCMH-like_sf"/>
</dbReference>
<dbReference type="GO" id="GO:0008360">
    <property type="term" value="P:regulation of cell shape"/>
    <property type="evidence" value="ECO:0007669"/>
    <property type="project" value="UniProtKB-KW"/>
</dbReference>
<evidence type="ECO:0000256" key="6">
    <source>
        <dbReference type="ARBA" id="ARBA00022490"/>
    </source>
</evidence>
<evidence type="ECO:0000256" key="18">
    <source>
        <dbReference type="SAM" id="MobiDB-lite"/>
    </source>
</evidence>
<dbReference type="GO" id="GO:0008762">
    <property type="term" value="F:UDP-N-acetylmuramate dehydrogenase activity"/>
    <property type="evidence" value="ECO:0007669"/>
    <property type="project" value="UniProtKB-UniRule"/>
</dbReference>
<sequence length="398" mass="42648">MTHASPTPRGTDRNLLSAYTTLRLGGPARELVEVGSSEEAVAVLRAAEGPTLVLAGGSNVVVGDAGFDGTVVLLRGGGIERTGDVVRVQAGQDWDGFVAWTVANGRSGVECLSGIPGSAGATPIQNVGAYGQEVAQTIAAVRVWDREADEVRDRSPAECGFAYRHSVFKHSDRYLVLSVDFRLEESALSGPVAYAELAKRLGVDVGERAPLAEVRDAVVELRRGKGMVLDEGDHDTWSAGSFFTNPVVDQAVFHEVAERAGGEPPHWETDGGVKISAAWLIGAAGFEKGYRKGRVGLSTKHTLALTNRGGATTAELLALAGEVADTVEEKFGVRLHPEPVMVDVTRQPPSRPLSERSRTGEHRGIGTVRHCCRRACRRRSAAARSATRPPRRTRRHRR</sequence>
<evidence type="ECO:0000256" key="5">
    <source>
        <dbReference type="ARBA" id="ARBA00010485"/>
    </source>
</evidence>
<dbReference type="GO" id="GO:0009252">
    <property type="term" value="P:peptidoglycan biosynthetic process"/>
    <property type="evidence" value="ECO:0007669"/>
    <property type="project" value="UniProtKB-UniRule"/>
</dbReference>
<dbReference type="SUPFAM" id="SSF56194">
    <property type="entry name" value="Uridine diphospho-N-Acetylenolpyruvylglucosamine reductase, MurB, C-terminal domain"/>
    <property type="match status" value="1"/>
</dbReference>
<keyword evidence="6 17" id="KW-0963">Cytoplasm</keyword>
<comment type="similarity">
    <text evidence="5 17">Belongs to the MurB family.</text>
</comment>
<dbReference type="NCBIfam" id="NF010478">
    <property type="entry name" value="PRK13903.1"/>
    <property type="match status" value="1"/>
</dbReference>
<comment type="subcellular location">
    <subcellularLocation>
        <location evidence="3 17">Cytoplasm</location>
    </subcellularLocation>
</comment>
<evidence type="ECO:0000256" key="9">
    <source>
        <dbReference type="ARBA" id="ARBA00022827"/>
    </source>
</evidence>
<keyword evidence="12 17" id="KW-0573">Peptidoglycan synthesis</keyword>
<dbReference type="InterPro" id="IPR016166">
    <property type="entry name" value="FAD-bd_PCMH"/>
</dbReference>
<dbReference type="AlphaFoldDB" id="A0A1G9JAM6"/>
<dbReference type="GO" id="GO:0005829">
    <property type="term" value="C:cytosol"/>
    <property type="evidence" value="ECO:0007669"/>
    <property type="project" value="TreeGrafter"/>
</dbReference>
<dbReference type="SUPFAM" id="SSF56176">
    <property type="entry name" value="FAD-binding/transporter-associated domain-like"/>
    <property type="match status" value="1"/>
</dbReference>
<dbReference type="GO" id="GO:0071949">
    <property type="term" value="F:FAD binding"/>
    <property type="evidence" value="ECO:0007669"/>
    <property type="project" value="InterPro"/>
</dbReference>
<dbReference type="EMBL" id="FNGF01000005">
    <property type="protein sequence ID" value="SDL34421.1"/>
    <property type="molecule type" value="Genomic_DNA"/>
</dbReference>
<dbReference type="RefSeq" id="WP_091052012.1">
    <property type="nucleotide sequence ID" value="NZ_FNGF01000005.1"/>
</dbReference>
<comment type="cofactor">
    <cofactor evidence="1 17">
        <name>FAD</name>
        <dbReference type="ChEBI" id="CHEBI:57692"/>
    </cofactor>
</comment>
<dbReference type="OrthoDB" id="9804753at2"/>
<evidence type="ECO:0000256" key="10">
    <source>
        <dbReference type="ARBA" id="ARBA00022857"/>
    </source>
</evidence>
<organism evidence="20 21">
    <name type="scientific">Glycomyces sambucus</name>
    <dbReference type="NCBI Taxonomy" id="380244"/>
    <lineage>
        <taxon>Bacteria</taxon>
        <taxon>Bacillati</taxon>
        <taxon>Actinomycetota</taxon>
        <taxon>Actinomycetes</taxon>
        <taxon>Glycomycetales</taxon>
        <taxon>Glycomycetaceae</taxon>
        <taxon>Glycomyces</taxon>
    </lineage>
</organism>
<evidence type="ECO:0000256" key="1">
    <source>
        <dbReference type="ARBA" id="ARBA00001974"/>
    </source>
</evidence>
<gene>
    <name evidence="17" type="primary">murB</name>
    <name evidence="20" type="ORF">SAMN05216298_3522</name>
</gene>
<dbReference type="Pfam" id="PF01565">
    <property type="entry name" value="FAD_binding_4"/>
    <property type="match status" value="1"/>
</dbReference>
<dbReference type="InterPro" id="IPR036635">
    <property type="entry name" value="MurB_C_sf"/>
</dbReference>
<feature type="active site" description="Proton donor" evidence="17">
    <location>
        <position position="241"/>
    </location>
</feature>
<dbReference type="InterPro" id="IPR016167">
    <property type="entry name" value="FAD-bd_PCMH_sub1"/>
</dbReference>
<dbReference type="PROSITE" id="PS51387">
    <property type="entry name" value="FAD_PCMH"/>
    <property type="match status" value="1"/>
</dbReference>
<keyword evidence="15 17" id="KW-0961">Cell wall biogenesis/degradation</keyword>
<reference evidence="21" key="1">
    <citation type="submission" date="2016-10" db="EMBL/GenBank/DDBJ databases">
        <authorList>
            <person name="Varghese N."/>
            <person name="Submissions S."/>
        </authorList>
    </citation>
    <scope>NUCLEOTIDE SEQUENCE [LARGE SCALE GENOMIC DNA]</scope>
    <source>
        <strain evidence="21">CGMCC 4.3147</strain>
    </source>
</reference>
<comment type="catalytic activity">
    <reaction evidence="16 17">
        <text>UDP-N-acetyl-alpha-D-muramate + NADP(+) = UDP-N-acetyl-3-O-(1-carboxyvinyl)-alpha-D-glucosamine + NADPH + H(+)</text>
        <dbReference type="Rhea" id="RHEA:12248"/>
        <dbReference type="ChEBI" id="CHEBI:15378"/>
        <dbReference type="ChEBI" id="CHEBI:57783"/>
        <dbReference type="ChEBI" id="CHEBI:58349"/>
        <dbReference type="ChEBI" id="CHEBI:68483"/>
        <dbReference type="ChEBI" id="CHEBI:70757"/>
        <dbReference type="EC" id="1.3.1.98"/>
    </reaction>
</comment>
<evidence type="ECO:0000313" key="21">
    <source>
        <dbReference type="Proteomes" id="UP000198662"/>
    </source>
</evidence>
<evidence type="ECO:0000256" key="16">
    <source>
        <dbReference type="ARBA" id="ARBA00048914"/>
    </source>
</evidence>
<evidence type="ECO:0000256" key="7">
    <source>
        <dbReference type="ARBA" id="ARBA00022618"/>
    </source>
</evidence>
<keyword evidence="8 17" id="KW-0285">Flavoprotein</keyword>
<dbReference type="InterPro" id="IPR003170">
    <property type="entry name" value="MurB"/>
</dbReference>
<dbReference type="Gene3D" id="3.90.78.10">
    <property type="entry name" value="UDP-N-acetylenolpyruvoylglucosamine reductase, C-terminal domain"/>
    <property type="match status" value="1"/>
</dbReference>
<evidence type="ECO:0000256" key="13">
    <source>
        <dbReference type="ARBA" id="ARBA00023002"/>
    </source>
</evidence>
<evidence type="ECO:0000256" key="17">
    <source>
        <dbReference type="HAMAP-Rule" id="MF_00037"/>
    </source>
</evidence>
<dbReference type="UniPathway" id="UPA00219"/>
<feature type="active site" evidence="17">
    <location>
        <position position="164"/>
    </location>
</feature>
<feature type="region of interest" description="Disordered" evidence="18">
    <location>
        <begin position="343"/>
        <end position="364"/>
    </location>
</feature>
<keyword evidence="9 17" id="KW-0274">FAD</keyword>
<name>A0A1G9JAM6_9ACTN</name>
<feature type="active site" evidence="17">
    <location>
        <position position="338"/>
    </location>
</feature>
<evidence type="ECO:0000259" key="19">
    <source>
        <dbReference type="PROSITE" id="PS51387"/>
    </source>
</evidence>
<keyword evidence="10 17" id="KW-0521">NADP</keyword>
<evidence type="ECO:0000313" key="20">
    <source>
        <dbReference type="EMBL" id="SDL34421.1"/>
    </source>
</evidence>
<dbReference type="InterPro" id="IPR011601">
    <property type="entry name" value="MurB_C"/>
</dbReference>
<evidence type="ECO:0000256" key="12">
    <source>
        <dbReference type="ARBA" id="ARBA00022984"/>
    </source>
</evidence>
<keyword evidence="7 17" id="KW-0132">Cell division</keyword>
<comment type="pathway">
    <text evidence="4 17">Cell wall biogenesis; peptidoglycan biosynthesis.</text>
</comment>
<feature type="domain" description="FAD-binding PCMH-type" evidence="19">
    <location>
        <begin position="24"/>
        <end position="186"/>
    </location>
</feature>
<dbReference type="HAMAP" id="MF_00037">
    <property type="entry name" value="MurB"/>
    <property type="match status" value="1"/>
</dbReference>
<dbReference type="NCBIfam" id="TIGR00179">
    <property type="entry name" value="murB"/>
    <property type="match status" value="1"/>
</dbReference>
<dbReference type="Gene3D" id="3.30.43.10">
    <property type="entry name" value="Uridine Diphospho-n-acetylenolpyruvylglucosamine Reductase, domain 2"/>
    <property type="match status" value="1"/>
</dbReference>
<evidence type="ECO:0000256" key="15">
    <source>
        <dbReference type="ARBA" id="ARBA00023316"/>
    </source>
</evidence>
<evidence type="ECO:0000256" key="14">
    <source>
        <dbReference type="ARBA" id="ARBA00023306"/>
    </source>
</evidence>
<dbReference type="GO" id="GO:0071555">
    <property type="term" value="P:cell wall organization"/>
    <property type="evidence" value="ECO:0007669"/>
    <property type="project" value="UniProtKB-KW"/>
</dbReference>
<keyword evidence="13 17" id="KW-0560">Oxidoreductase</keyword>
<evidence type="ECO:0000256" key="4">
    <source>
        <dbReference type="ARBA" id="ARBA00004752"/>
    </source>
</evidence>
<feature type="compositionally biased region" description="Basic residues" evidence="18">
    <location>
        <begin position="389"/>
        <end position="398"/>
    </location>
</feature>
<evidence type="ECO:0000256" key="11">
    <source>
        <dbReference type="ARBA" id="ARBA00022960"/>
    </source>
</evidence>
<proteinExistence type="inferred from homology"/>
<dbReference type="PANTHER" id="PTHR21071">
    <property type="entry name" value="UDP-N-ACETYLENOLPYRUVOYLGLUCOSAMINE REDUCTASE"/>
    <property type="match status" value="1"/>
</dbReference>
<keyword evidence="14 17" id="KW-0131">Cell cycle</keyword>
<evidence type="ECO:0000256" key="8">
    <source>
        <dbReference type="ARBA" id="ARBA00022630"/>
    </source>
</evidence>
<dbReference type="PANTHER" id="PTHR21071:SF4">
    <property type="entry name" value="UDP-N-ACETYLENOLPYRUVOYLGLUCOSAMINE REDUCTASE"/>
    <property type="match status" value="1"/>
</dbReference>
<dbReference type="InterPro" id="IPR016169">
    <property type="entry name" value="FAD-bd_PCMH_sub2"/>
</dbReference>
<dbReference type="Proteomes" id="UP000198662">
    <property type="component" value="Unassembled WGS sequence"/>
</dbReference>
<keyword evidence="11 17" id="KW-0133">Cell shape</keyword>
<dbReference type="Pfam" id="PF02873">
    <property type="entry name" value="MurB_C"/>
    <property type="match status" value="1"/>
</dbReference>
<feature type="compositionally biased region" description="Basic and acidic residues" evidence="18">
    <location>
        <begin position="353"/>
        <end position="364"/>
    </location>
</feature>
<evidence type="ECO:0000256" key="3">
    <source>
        <dbReference type="ARBA" id="ARBA00004496"/>
    </source>
</evidence>